<protein>
    <submittedName>
        <fullName evidence="1">Uncharacterized protein</fullName>
    </submittedName>
</protein>
<evidence type="ECO:0000313" key="1">
    <source>
        <dbReference type="EMBL" id="MPN33331.1"/>
    </source>
</evidence>
<comment type="caution">
    <text evidence="1">The sequence shown here is derived from an EMBL/GenBank/DDBJ whole genome shotgun (WGS) entry which is preliminary data.</text>
</comment>
<accession>A0A645H2R7</accession>
<gene>
    <name evidence="1" type="ORF">SDC9_180816</name>
</gene>
<name>A0A645H2R7_9ZZZZ</name>
<organism evidence="1">
    <name type="scientific">bioreactor metagenome</name>
    <dbReference type="NCBI Taxonomy" id="1076179"/>
    <lineage>
        <taxon>unclassified sequences</taxon>
        <taxon>metagenomes</taxon>
        <taxon>ecological metagenomes</taxon>
    </lineage>
</organism>
<proteinExistence type="predicted"/>
<sequence length="67" mass="7784">MKPVEKILLGIGKTCILLLVFIMKKLLGNIIKENRNCIHSHSYKWHKFMNNHLKILIGTVSNRITRA</sequence>
<reference evidence="1" key="1">
    <citation type="submission" date="2019-08" db="EMBL/GenBank/DDBJ databases">
        <authorList>
            <person name="Kucharzyk K."/>
            <person name="Murdoch R.W."/>
            <person name="Higgins S."/>
            <person name="Loffler F."/>
        </authorList>
    </citation>
    <scope>NUCLEOTIDE SEQUENCE</scope>
</reference>
<dbReference type="EMBL" id="VSSQ01085777">
    <property type="protein sequence ID" value="MPN33331.1"/>
    <property type="molecule type" value="Genomic_DNA"/>
</dbReference>
<dbReference type="AlphaFoldDB" id="A0A645H2R7"/>